<keyword evidence="1" id="KW-0547">Nucleotide-binding</keyword>
<dbReference type="GO" id="GO:0006310">
    <property type="term" value="P:DNA recombination"/>
    <property type="evidence" value="ECO:0007669"/>
    <property type="project" value="UniProtKB-KW"/>
</dbReference>
<dbReference type="Gene3D" id="3.40.50.300">
    <property type="entry name" value="P-loop containing nucleotide triphosphate hydrolases"/>
    <property type="match status" value="2"/>
</dbReference>
<dbReference type="InterPro" id="IPR010285">
    <property type="entry name" value="DNA_helicase_pif1-like_DEAD"/>
</dbReference>
<accession>A0AAW1TTR9</accession>
<keyword evidence="1" id="KW-0234">DNA repair</keyword>
<dbReference type="Pfam" id="PF21530">
    <property type="entry name" value="Pif1_2B_dom"/>
    <property type="match status" value="1"/>
</dbReference>
<comment type="similarity">
    <text evidence="1">Belongs to the helicase family.</text>
</comment>
<evidence type="ECO:0000313" key="5">
    <source>
        <dbReference type="Proteomes" id="UP001431783"/>
    </source>
</evidence>
<evidence type="ECO:0000313" key="4">
    <source>
        <dbReference type="EMBL" id="KAK9873683.1"/>
    </source>
</evidence>
<keyword evidence="1" id="KW-0227">DNA damage</keyword>
<dbReference type="PANTHER" id="PTHR10492">
    <property type="match status" value="1"/>
</dbReference>
<dbReference type="AlphaFoldDB" id="A0AAW1TTR9"/>
<dbReference type="GO" id="GO:0006281">
    <property type="term" value="P:DNA repair"/>
    <property type="evidence" value="ECO:0007669"/>
    <property type="project" value="UniProtKB-KW"/>
</dbReference>
<comment type="catalytic activity">
    <reaction evidence="1">
        <text>ATP + H2O = ADP + phosphate + H(+)</text>
        <dbReference type="Rhea" id="RHEA:13065"/>
        <dbReference type="ChEBI" id="CHEBI:15377"/>
        <dbReference type="ChEBI" id="CHEBI:15378"/>
        <dbReference type="ChEBI" id="CHEBI:30616"/>
        <dbReference type="ChEBI" id="CHEBI:43474"/>
        <dbReference type="ChEBI" id="CHEBI:456216"/>
        <dbReference type="EC" id="5.6.2.3"/>
    </reaction>
</comment>
<dbReference type="GO" id="GO:0043139">
    <property type="term" value="F:5'-3' DNA helicase activity"/>
    <property type="evidence" value="ECO:0007669"/>
    <property type="project" value="UniProtKB-EC"/>
</dbReference>
<organism evidence="4 5">
    <name type="scientific">Henosepilachna vigintioctopunctata</name>
    <dbReference type="NCBI Taxonomy" id="420089"/>
    <lineage>
        <taxon>Eukaryota</taxon>
        <taxon>Metazoa</taxon>
        <taxon>Ecdysozoa</taxon>
        <taxon>Arthropoda</taxon>
        <taxon>Hexapoda</taxon>
        <taxon>Insecta</taxon>
        <taxon>Pterygota</taxon>
        <taxon>Neoptera</taxon>
        <taxon>Endopterygota</taxon>
        <taxon>Coleoptera</taxon>
        <taxon>Polyphaga</taxon>
        <taxon>Cucujiformia</taxon>
        <taxon>Coccinelloidea</taxon>
        <taxon>Coccinellidae</taxon>
        <taxon>Epilachninae</taxon>
        <taxon>Epilachnini</taxon>
        <taxon>Henosepilachna</taxon>
    </lineage>
</organism>
<keyword evidence="1" id="KW-0347">Helicase</keyword>
<keyword evidence="1" id="KW-0378">Hydrolase</keyword>
<dbReference type="GO" id="GO:0005524">
    <property type="term" value="F:ATP binding"/>
    <property type="evidence" value="ECO:0007669"/>
    <property type="project" value="UniProtKB-KW"/>
</dbReference>
<evidence type="ECO:0000259" key="2">
    <source>
        <dbReference type="Pfam" id="PF05970"/>
    </source>
</evidence>
<comment type="caution">
    <text evidence="4">The sequence shown here is derived from an EMBL/GenBank/DDBJ whole genome shotgun (WGS) entry which is preliminary data.</text>
</comment>
<dbReference type="EC" id="5.6.2.3" evidence="1"/>
<dbReference type="InterPro" id="IPR027417">
    <property type="entry name" value="P-loop_NTPase"/>
</dbReference>
<feature type="domain" description="DNA helicase Pif1-like 2B" evidence="3">
    <location>
        <begin position="742"/>
        <end position="786"/>
    </location>
</feature>
<proteinExistence type="inferred from homology"/>
<evidence type="ECO:0000256" key="1">
    <source>
        <dbReference type="RuleBase" id="RU363044"/>
    </source>
</evidence>
<reference evidence="4 5" key="1">
    <citation type="submission" date="2023-03" db="EMBL/GenBank/DDBJ databases">
        <title>Genome insight into feeding habits of ladybird beetles.</title>
        <authorList>
            <person name="Li H.-S."/>
            <person name="Huang Y.-H."/>
            <person name="Pang H."/>
        </authorList>
    </citation>
    <scope>NUCLEOTIDE SEQUENCE [LARGE SCALE GENOMIC DNA]</scope>
    <source>
        <strain evidence="4">SYSU_2023b</strain>
        <tissue evidence="4">Whole body</tissue>
    </source>
</reference>
<comment type="cofactor">
    <cofactor evidence="1">
        <name>Mg(2+)</name>
        <dbReference type="ChEBI" id="CHEBI:18420"/>
    </cofactor>
</comment>
<gene>
    <name evidence="4" type="ORF">WA026_023683</name>
</gene>
<dbReference type="GO" id="GO:0016787">
    <property type="term" value="F:hydrolase activity"/>
    <property type="evidence" value="ECO:0007669"/>
    <property type="project" value="UniProtKB-KW"/>
</dbReference>
<dbReference type="Proteomes" id="UP001431783">
    <property type="component" value="Unassembled WGS sequence"/>
</dbReference>
<keyword evidence="1" id="KW-0067">ATP-binding</keyword>
<protein>
    <recommendedName>
        <fullName evidence="1">ATP-dependent DNA helicase</fullName>
        <ecNumber evidence="1">5.6.2.3</ecNumber>
    </recommendedName>
</protein>
<dbReference type="PANTHER" id="PTHR10492:SF57">
    <property type="entry name" value="ATP-DEPENDENT DNA HELICASE"/>
    <property type="match status" value="1"/>
</dbReference>
<dbReference type="CDD" id="cd18809">
    <property type="entry name" value="SF1_C_RecD"/>
    <property type="match status" value="1"/>
</dbReference>
<feature type="domain" description="DNA helicase Pif1-like DEAD-box helicase" evidence="2">
    <location>
        <begin position="444"/>
        <end position="652"/>
    </location>
</feature>
<evidence type="ECO:0000259" key="3">
    <source>
        <dbReference type="Pfam" id="PF21530"/>
    </source>
</evidence>
<dbReference type="EMBL" id="JARQZJ010000027">
    <property type="protein sequence ID" value="KAK9873683.1"/>
    <property type="molecule type" value="Genomic_DNA"/>
</dbReference>
<keyword evidence="1" id="KW-0233">DNA recombination</keyword>
<dbReference type="InterPro" id="IPR049163">
    <property type="entry name" value="Pif1-like_2B_dom"/>
</dbReference>
<dbReference type="FunFam" id="3.40.50.300:FF:002884">
    <property type="entry name" value="ATP-dependent DNA helicase"/>
    <property type="match status" value="1"/>
</dbReference>
<keyword evidence="5" id="KW-1185">Reference proteome</keyword>
<dbReference type="Pfam" id="PF05970">
    <property type="entry name" value="PIF1"/>
    <property type="match status" value="1"/>
</dbReference>
<name>A0AAW1TTR9_9CUCU</name>
<dbReference type="SUPFAM" id="SSF52540">
    <property type="entry name" value="P-loop containing nucleoside triphosphate hydrolases"/>
    <property type="match status" value="2"/>
</dbReference>
<dbReference type="GO" id="GO:0000723">
    <property type="term" value="P:telomere maintenance"/>
    <property type="evidence" value="ECO:0007669"/>
    <property type="project" value="InterPro"/>
</dbReference>
<sequence length="916" mass="103941">MHCLLTLCDEDKLREPEDVDNYICAELPEADTRLFGLVMASLIHGPCGNRGLNSACMKDGICSKGYPKSFVEHTNIDGGRRPQYRRRDNGRFAVLTRRNGEVQRVDNRDVVPYNPYLCLKYESHINVEVCSNVIACKYIFKYINKGPDAAVIRVENEIIFDEISAFLDSRYVSSGEAAWRLLEFPIHGNSHSIFRLPIHLPGERTVYFNDGQEEIALQNNQSKLSILEAFFKLNTENSEANEYLYIEIPLFFRYNSSKNCWQKRQRKCNVIPRMYTISPKHVEKFHLRILLLHTPGPKSFRDLLTVNGIVYSTFQEAAQQRYLICSDEEWKRTLEHAALVDMPGSMRKLFAYLLCFCEVGHPLSLWDSFKEYMSEDYRRFGFSARISEKKALIRIDHILRYLGKTARDFNLPDYHSEADEDLLDIDEDPVENIGDIEIFNPQELNSGQRKVFDVVVNAVNSSLSEHPRYFYLQGSGGTGKTYLYNTLISTLTSQDIPVIAVAFTGIAALLLKNGRTAHSAFRLPLNLGPDSHSSITAQSEEATLLRNVRLIIWDEVTMVSYYALNAVDNLLQDVCNDCRPFGGKCVLLGGDVKQLLPVASGKVQQIELFFTNCQSWEHFQVLHPTENMRTGPGEQGFATWLSQLGQGIINERGNSLPDDSILLPSHCVTDDVVRDIYGDLSAIGTENLRVLAGRTILCPKNEQCNSLNHRILTSLPGTVFTILSVDTLVTEDEEEKANFTEEYLNSITPSGMPLHRLDLKVGVPVILLRNLSLQDGLINGTRLLVLAVSEFLLTAEIVTGRFCGRKVLIPCMDLTSVDKNIPFVLRRRQFPVKLCFALTINKAQGQTFDRVGIYLETPVFSHGQLYVAFSRVRNWNSIKVEVKKNKFQGKLIRSNEGTFTRNIVYNNILRFIVGDD</sequence>